<reference evidence="8 9" key="1">
    <citation type="submission" date="2020-08" db="EMBL/GenBank/DDBJ databases">
        <title>Draft genome sequence of Parasphingopyxis sp. GrpM-11.</title>
        <authorList>
            <person name="Oh J."/>
            <person name="Roh D.-H."/>
        </authorList>
    </citation>
    <scope>NUCLEOTIDE SEQUENCE [LARGE SCALE GENOMIC DNA]</scope>
    <source>
        <strain evidence="8 9">GrpM-11</strain>
    </source>
</reference>
<evidence type="ECO:0000256" key="2">
    <source>
        <dbReference type="ARBA" id="ARBA00012438"/>
    </source>
</evidence>
<dbReference type="PROSITE" id="PS50109">
    <property type="entry name" value="HIS_KIN"/>
    <property type="match status" value="1"/>
</dbReference>
<keyword evidence="9" id="KW-1185">Reference proteome</keyword>
<dbReference type="InterPro" id="IPR003661">
    <property type="entry name" value="HisK_dim/P_dom"/>
</dbReference>
<keyword evidence="5" id="KW-0418">Kinase</keyword>
<dbReference type="CDD" id="cd00075">
    <property type="entry name" value="HATPase"/>
    <property type="match status" value="1"/>
</dbReference>
<dbReference type="InterPro" id="IPR036097">
    <property type="entry name" value="HisK_dim/P_sf"/>
</dbReference>
<dbReference type="SUPFAM" id="SSF55785">
    <property type="entry name" value="PYP-like sensor domain (PAS domain)"/>
    <property type="match status" value="2"/>
</dbReference>
<dbReference type="PANTHER" id="PTHR43711">
    <property type="entry name" value="TWO-COMPONENT HISTIDINE KINASE"/>
    <property type="match status" value="1"/>
</dbReference>
<evidence type="ECO:0000256" key="6">
    <source>
        <dbReference type="ARBA" id="ARBA00023012"/>
    </source>
</evidence>
<dbReference type="SMART" id="SM00091">
    <property type="entry name" value="PAS"/>
    <property type="match status" value="4"/>
</dbReference>
<dbReference type="Pfam" id="PF12860">
    <property type="entry name" value="PAS_7"/>
    <property type="match status" value="2"/>
</dbReference>
<dbReference type="PANTHER" id="PTHR43711:SF1">
    <property type="entry name" value="HISTIDINE KINASE 1"/>
    <property type="match status" value="1"/>
</dbReference>
<comment type="caution">
    <text evidence="8">The sequence shown here is derived from an EMBL/GenBank/DDBJ whole genome shotgun (WGS) entry which is preliminary data.</text>
</comment>
<dbReference type="GO" id="GO:0000155">
    <property type="term" value="F:phosphorelay sensor kinase activity"/>
    <property type="evidence" value="ECO:0007669"/>
    <property type="project" value="InterPro"/>
</dbReference>
<dbReference type="InterPro" id="IPR005467">
    <property type="entry name" value="His_kinase_dom"/>
</dbReference>
<dbReference type="AlphaFoldDB" id="A0A842HYX8"/>
<dbReference type="InterPro" id="IPR004358">
    <property type="entry name" value="Sig_transdc_His_kin-like_C"/>
</dbReference>
<evidence type="ECO:0000256" key="4">
    <source>
        <dbReference type="ARBA" id="ARBA00022679"/>
    </source>
</evidence>
<keyword evidence="6" id="KW-0902">Two-component regulatory system</keyword>
<dbReference type="InterPro" id="IPR036890">
    <property type="entry name" value="HATPase_C_sf"/>
</dbReference>
<dbReference type="SUPFAM" id="SSF55874">
    <property type="entry name" value="ATPase domain of HSP90 chaperone/DNA topoisomerase II/histidine kinase"/>
    <property type="match status" value="1"/>
</dbReference>
<dbReference type="Gene3D" id="3.30.565.10">
    <property type="entry name" value="Histidine kinase-like ATPase, C-terminal domain"/>
    <property type="match status" value="1"/>
</dbReference>
<sequence length="783" mass="85587">MITVSTSAAVIIGMVLAAWLAVATWATVTALRARAGGERAAAAARRGGRLLESAPMVFMIVDSKDRVDAGPRLAEWFGFSRPPRRLSDFKDVVGEEPFDSLTEAVRATRRTAKPFGQELRLAGSSRILYVQGGPAPDDLGGPQAAILWIFDASDTRSEMVELTSRADRALEALTALSALIEAAPFPMWHRGPDLRLTLVNQAYVDAVEAENAAEVIARGTELIELSGKDSPQAVASRVREEGEAHVRTVPATLRGDRRMLRIADVPLGDAGVAGYAVDVEQLEQARAELGRFARAQRAMLDLLSAGVAQFNAERSLVFSNQPFQRIFAMKSEWLTDRPEFDRILERMREAERAPEVADFPEWKAQRRQWFHGGNEASEENWLLTDGTHIRVVAQPLPDGGLLLIFEDTTEQAQLASARDTLLRVRTATFDNLSEAIGVFAADGRLHLWNRRIEEVWDIDEDVLAGHPRVDAMMAAVADQFVDPDEAEAIQQAVRMATFDRQQKGGRFVLKDLRNFAYAAVPLPDGNALFTMLDISDSTRIEAALRERAQALEAADQVKTAFVSNMSYELRTPLTSIAGFAEMLDGGYAGELSGRATEYVSAILESVGKLRTQIDEVLDLTQSEVGGLPLAREEVDLRQMCEDAVAAVRLLAEESRHELVTEIDWSVGSVTGDAHRLRQSVDHLLRNAVRYTPEGGRVLLHAEGDAAAARITISDNGAGIAPGEQTRVFDRFHRADAEEQSRALGLGLPLTKQFVEAHGGSIDLQSTPGEGTFVTITLPRGGAE</sequence>
<dbReference type="Pfam" id="PF02518">
    <property type="entry name" value="HATPase_c"/>
    <property type="match status" value="1"/>
</dbReference>
<gene>
    <name evidence="8" type="ORF">H6P80_08790</name>
</gene>
<dbReference type="InterPro" id="IPR003594">
    <property type="entry name" value="HATPase_dom"/>
</dbReference>
<dbReference type="SUPFAM" id="SSF47384">
    <property type="entry name" value="Homodimeric domain of signal transducing histidine kinase"/>
    <property type="match status" value="1"/>
</dbReference>
<keyword evidence="3" id="KW-0597">Phosphoprotein</keyword>
<evidence type="ECO:0000313" key="8">
    <source>
        <dbReference type="EMBL" id="MBC2777717.1"/>
    </source>
</evidence>
<dbReference type="Pfam" id="PF00512">
    <property type="entry name" value="HisKA"/>
    <property type="match status" value="1"/>
</dbReference>
<proteinExistence type="predicted"/>
<dbReference type="EMBL" id="JACJVJ010000002">
    <property type="protein sequence ID" value="MBC2777717.1"/>
    <property type="molecule type" value="Genomic_DNA"/>
</dbReference>
<dbReference type="Gene3D" id="3.30.450.20">
    <property type="entry name" value="PAS domain"/>
    <property type="match status" value="2"/>
</dbReference>
<dbReference type="InterPro" id="IPR050736">
    <property type="entry name" value="Sensor_HK_Regulatory"/>
</dbReference>
<dbReference type="CDD" id="cd00082">
    <property type="entry name" value="HisKA"/>
    <property type="match status" value="1"/>
</dbReference>
<dbReference type="RefSeq" id="WP_185801035.1">
    <property type="nucleotide sequence ID" value="NZ_JACJVJ010000002.1"/>
</dbReference>
<dbReference type="Proteomes" id="UP000564378">
    <property type="component" value="Unassembled WGS sequence"/>
</dbReference>
<dbReference type="SMART" id="SM00387">
    <property type="entry name" value="HATPase_c"/>
    <property type="match status" value="1"/>
</dbReference>
<dbReference type="FunFam" id="3.30.565.10:FF:000006">
    <property type="entry name" value="Sensor histidine kinase WalK"/>
    <property type="match status" value="1"/>
</dbReference>
<protein>
    <recommendedName>
        <fullName evidence="2">histidine kinase</fullName>
        <ecNumber evidence="2">2.7.13.3</ecNumber>
    </recommendedName>
</protein>
<comment type="catalytic activity">
    <reaction evidence="1">
        <text>ATP + protein L-histidine = ADP + protein N-phospho-L-histidine.</text>
        <dbReference type="EC" id="2.7.13.3"/>
    </reaction>
</comment>
<evidence type="ECO:0000256" key="3">
    <source>
        <dbReference type="ARBA" id="ARBA00022553"/>
    </source>
</evidence>
<evidence type="ECO:0000259" key="7">
    <source>
        <dbReference type="PROSITE" id="PS50109"/>
    </source>
</evidence>
<dbReference type="SMART" id="SM00388">
    <property type="entry name" value="HisKA"/>
    <property type="match status" value="1"/>
</dbReference>
<dbReference type="Gene3D" id="1.10.287.130">
    <property type="match status" value="1"/>
</dbReference>
<organism evidence="8 9">
    <name type="scientific">Parasphingopyxis marina</name>
    <dbReference type="NCBI Taxonomy" id="2761622"/>
    <lineage>
        <taxon>Bacteria</taxon>
        <taxon>Pseudomonadati</taxon>
        <taxon>Pseudomonadota</taxon>
        <taxon>Alphaproteobacteria</taxon>
        <taxon>Sphingomonadales</taxon>
        <taxon>Sphingomonadaceae</taxon>
        <taxon>Parasphingopyxis</taxon>
    </lineage>
</organism>
<accession>A0A842HYX8</accession>
<evidence type="ECO:0000313" key="9">
    <source>
        <dbReference type="Proteomes" id="UP000564378"/>
    </source>
</evidence>
<evidence type="ECO:0000256" key="5">
    <source>
        <dbReference type="ARBA" id="ARBA00022777"/>
    </source>
</evidence>
<dbReference type="InterPro" id="IPR035965">
    <property type="entry name" value="PAS-like_dom_sf"/>
</dbReference>
<feature type="domain" description="Histidine kinase" evidence="7">
    <location>
        <begin position="564"/>
        <end position="781"/>
    </location>
</feature>
<dbReference type="PRINTS" id="PR00344">
    <property type="entry name" value="BCTRLSENSOR"/>
</dbReference>
<keyword evidence="4" id="KW-0808">Transferase</keyword>
<dbReference type="EC" id="2.7.13.3" evidence="2"/>
<name>A0A842HYX8_9SPHN</name>
<dbReference type="InterPro" id="IPR000014">
    <property type="entry name" value="PAS"/>
</dbReference>
<evidence type="ECO:0000256" key="1">
    <source>
        <dbReference type="ARBA" id="ARBA00000085"/>
    </source>
</evidence>